<evidence type="ECO:0000256" key="3">
    <source>
        <dbReference type="SAM" id="SignalP"/>
    </source>
</evidence>
<dbReference type="GeneID" id="27897762"/>
<reference evidence="4 5" key="1">
    <citation type="journal article" date="2012" name="PLoS Pathog.">
        <title>Diverse lifestyles and strategies of plant pathogenesis encoded in the genomes of eighteen Dothideomycetes fungi.</title>
        <authorList>
            <person name="Ohm R.A."/>
            <person name="Feau N."/>
            <person name="Henrissat B."/>
            <person name="Schoch C.L."/>
            <person name="Horwitz B.A."/>
            <person name="Barry K.W."/>
            <person name="Condon B.J."/>
            <person name="Copeland A.C."/>
            <person name="Dhillon B."/>
            <person name="Glaser F."/>
            <person name="Hesse C.N."/>
            <person name="Kosti I."/>
            <person name="LaButti K."/>
            <person name="Lindquist E.A."/>
            <person name="Lucas S."/>
            <person name="Salamov A.A."/>
            <person name="Bradshaw R.E."/>
            <person name="Ciuffetti L."/>
            <person name="Hamelin R.C."/>
            <person name="Kema G.H.J."/>
            <person name="Lawrence C."/>
            <person name="Scott J.A."/>
            <person name="Spatafora J.W."/>
            <person name="Turgeon B.G."/>
            <person name="de Wit P.J.G.M."/>
            <person name="Zhong S."/>
            <person name="Goodwin S.B."/>
            <person name="Grigoriev I.V."/>
        </authorList>
    </citation>
    <scope>NUCLEOTIDE SEQUENCE [LARGE SCALE GENOMIC DNA]</scope>
    <source>
        <strain evidence="4 5">SO2202</strain>
    </source>
</reference>
<dbReference type="PANTHER" id="PTHR33365">
    <property type="entry name" value="YALI0B05434P"/>
    <property type="match status" value="1"/>
</dbReference>
<dbReference type="EMBL" id="KB456261">
    <property type="protein sequence ID" value="EMF16115.1"/>
    <property type="molecule type" value="Genomic_DNA"/>
</dbReference>
<proteinExistence type="inferred from homology"/>
<dbReference type="GO" id="GO:0043386">
    <property type="term" value="P:mycotoxin biosynthetic process"/>
    <property type="evidence" value="ECO:0007669"/>
    <property type="project" value="InterPro"/>
</dbReference>
<sequence>MTIAFCLQTLLFLVIIVVGYQSTQQQVHRAKRLCGQIIYSPVQDEIEYEVRVFSQGFQPQVTEYWGPPTEKTNKLWKDLYDFGGGVALTREEASHLANHTSQLEPYYPGKYYAAIGVMHQLHCLYNMRMALFSNRSMYDNTRSEGLLDDTHLYHCVESLREALMCHGDISYVVMQWNEGLQRNVLHGNTPHSCRKFDKIREWARPRGIRKFNWDQFNMDPTLVLDGPKIQV</sequence>
<dbReference type="PANTHER" id="PTHR33365:SF4">
    <property type="entry name" value="CYCLOCHLOROTINE BIOSYNTHESIS PROTEIN O"/>
    <property type="match status" value="1"/>
</dbReference>
<evidence type="ECO:0000313" key="5">
    <source>
        <dbReference type="Proteomes" id="UP000016931"/>
    </source>
</evidence>
<feature type="signal peptide" evidence="3">
    <location>
        <begin position="1"/>
        <end position="19"/>
    </location>
</feature>
<dbReference type="RefSeq" id="XP_016764236.1">
    <property type="nucleotide sequence ID" value="XM_016900625.1"/>
</dbReference>
<comment type="similarity">
    <text evidence="2">Belongs to the ustYa family.</text>
</comment>
<accession>M3DEA3</accession>
<evidence type="ECO:0000256" key="2">
    <source>
        <dbReference type="ARBA" id="ARBA00035112"/>
    </source>
</evidence>
<gene>
    <name evidence="4" type="ORF">SEPMUDRAFT_106274</name>
</gene>
<evidence type="ECO:0008006" key="6">
    <source>
        <dbReference type="Google" id="ProtNLM"/>
    </source>
</evidence>
<evidence type="ECO:0000256" key="1">
    <source>
        <dbReference type="ARBA" id="ARBA00004685"/>
    </source>
</evidence>
<feature type="chain" id="PRO_5004032958" description="Tat pathway signal sequence" evidence="3">
    <location>
        <begin position="20"/>
        <end position="231"/>
    </location>
</feature>
<dbReference type="OMA" id="TRTCANF"/>
<dbReference type="HOGENOM" id="CLU_042941_6_3_1"/>
<protein>
    <recommendedName>
        <fullName evidence="6">Tat pathway signal sequence</fullName>
    </recommendedName>
</protein>
<dbReference type="AlphaFoldDB" id="M3DEA3"/>
<dbReference type="OrthoDB" id="3687641at2759"/>
<organism evidence="4 5">
    <name type="scientific">Sphaerulina musiva (strain SO2202)</name>
    <name type="common">Poplar stem canker fungus</name>
    <name type="synonym">Septoria musiva</name>
    <dbReference type="NCBI Taxonomy" id="692275"/>
    <lineage>
        <taxon>Eukaryota</taxon>
        <taxon>Fungi</taxon>
        <taxon>Dikarya</taxon>
        <taxon>Ascomycota</taxon>
        <taxon>Pezizomycotina</taxon>
        <taxon>Dothideomycetes</taxon>
        <taxon>Dothideomycetidae</taxon>
        <taxon>Mycosphaerellales</taxon>
        <taxon>Mycosphaerellaceae</taxon>
        <taxon>Sphaerulina</taxon>
    </lineage>
</organism>
<keyword evidence="5" id="KW-1185">Reference proteome</keyword>
<keyword evidence="3" id="KW-0732">Signal</keyword>
<evidence type="ECO:0000313" key="4">
    <source>
        <dbReference type="EMBL" id="EMF16115.1"/>
    </source>
</evidence>
<dbReference type="eggNOG" id="ENOG502SPI5">
    <property type="taxonomic scope" value="Eukaryota"/>
</dbReference>
<dbReference type="Pfam" id="PF11807">
    <property type="entry name" value="UstYa"/>
    <property type="match status" value="1"/>
</dbReference>
<name>M3DEA3_SPHMS</name>
<dbReference type="InterPro" id="IPR021765">
    <property type="entry name" value="UstYa-like"/>
</dbReference>
<dbReference type="STRING" id="692275.M3DEA3"/>
<comment type="pathway">
    <text evidence="1">Mycotoxin biosynthesis.</text>
</comment>
<dbReference type="Proteomes" id="UP000016931">
    <property type="component" value="Unassembled WGS sequence"/>
</dbReference>